<dbReference type="InterPro" id="IPR010064">
    <property type="entry name" value="HK97-gp10_tail"/>
</dbReference>
<accession>A0A397QAD0</accession>
<dbReference type="Proteomes" id="UP000266273">
    <property type="component" value="Unassembled WGS sequence"/>
</dbReference>
<protein>
    <submittedName>
        <fullName evidence="1">Bacteriophage HK97-gp10 putative tail-component</fullName>
    </submittedName>
</protein>
<gene>
    <name evidence="1" type="ORF">BXY53_1875</name>
</gene>
<proteinExistence type="predicted"/>
<keyword evidence="2" id="KW-1185">Reference proteome</keyword>
<dbReference type="EMBL" id="QXDF01000001">
    <property type="protein sequence ID" value="RIA56765.1"/>
    <property type="molecule type" value="Genomic_DNA"/>
</dbReference>
<organism evidence="1 2">
    <name type="scientific">Dichotomicrobium thermohalophilum</name>
    <dbReference type="NCBI Taxonomy" id="933063"/>
    <lineage>
        <taxon>Bacteria</taxon>
        <taxon>Pseudomonadati</taxon>
        <taxon>Pseudomonadota</taxon>
        <taxon>Alphaproteobacteria</taxon>
        <taxon>Hyphomicrobiales</taxon>
        <taxon>Hyphomicrobiaceae</taxon>
        <taxon>Dichotomicrobium</taxon>
    </lineage>
</organism>
<comment type="caution">
    <text evidence="1">The sequence shown here is derived from an EMBL/GenBank/DDBJ whole genome shotgun (WGS) entry which is preliminary data.</text>
</comment>
<evidence type="ECO:0000313" key="1">
    <source>
        <dbReference type="EMBL" id="RIA56765.1"/>
    </source>
</evidence>
<reference evidence="1" key="1">
    <citation type="submission" date="2018-08" db="EMBL/GenBank/DDBJ databases">
        <title>Genomic Encyclopedia of Archaeal and Bacterial Type Strains, Phase II (KMG-II): from individual species to whole genera.</title>
        <authorList>
            <person name="Goeker M."/>
        </authorList>
    </citation>
    <scope>NUCLEOTIDE SEQUENCE [LARGE SCALE GENOMIC DNA]</scope>
    <source>
        <strain evidence="1">DSM 5002</strain>
    </source>
</reference>
<sequence>MRLTARSQGNGLCGLSRRLDQTEGLDRALRAGAEQVRDEAREALQGDDEGGALTRSLQVERGRPLSYRVVSKAPIAWFREFGALRRAQRPWLQPALERARPPILARVRQALGRMVRSRSSGSQS</sequence>
<name>A0A397QAD0_9HYPH</name>
<dbReference type="AlphaFoldDB" id="A0A397QAD0"/>
<evidence type="ECO:0000313" key="2">
    <source>
        <dbReference type="Proteomes" id="UP000266273"/>
    </source>
</evidence>
<dbReference type="Pfam" id="PF04883">
    <property type="entry name" value="HK97-gp10_like"/>
    <property type="match status" value="1"/>
</dbReference>